<dbReference type="Pfam" id="PF01734">
    <property type="entry name" value="Patatin"/>
    <property type="match status" value="1"/>
</dbReference>
<evidence type="ECO:0000256" key="4">
    <source>
        <dbReference type="PROSITE-ProRule" id="PRU01161"/>
    </source>
</evidence>
<proteinExistence type="predicted"/>
<dbReference type="InterPro" id="IPR002641">
    <property type="entry name" value="PNPLA_dom"/>
</dbReference>
<evidence type="ECO:0000256" key="3">
    <source>
        <dbReference type="ARBA" id="ARBA00023098"/>
    </source>
</evidence>
<dbReference type="InterPro" id="IPR050301">
    <property type="entry name" value="NTE"/>
</dbReference>
<evidence type="ECO:0000256" key="1">
    <source>
        <dbReference type="ARBA" id="ARBA00022801"/>
    </source>
</evidence>
<dbReference type="SUPFAM" id="SSF52151">
    <property type="entry name" value="FabD/lysophospholipase-like"/>
    <property type="match status" value="1"/>
</dbReference>
<sequence length="456" mass="50770">MTAYRDVLAFVARLLLGCLLLLCAACSAVPPQPEPLQRWSPERNAQVREMMTGERSKEIAVLLAFSGGGTRAAALSYGVLKELNRTRIPTAHGNRSLLQEVDMISSVSGGSFTAAYYGLYGERIFEDFEQRFLRQDVQGALVSRALSPANWRRLGSPRYGRADLAAEYYDEILFDGAPLSALQRPGAPWVVINATDLVSGVRMPFVQEMFDLFCIDLNSYPLSRAVTASSAVPLIFSPVAVQSYAGTCGFEEPAWVAAALQEDKITSEKIVARSVREYLERDRRPWLHLVDGGISDNLGLRSYYRTLTITEKAGPSSHLLPHLDARHVLVVLVNAHSHPHRDWALVQKPPPLFEVAGSVSGSQIVRYSEDTVLLTRQTFENWVDENSTPERPLTFNFVEVGFDRVKEPLEREYLNSIGTTFRLTDTEVDRLIAAGQEVLAQSQEYRDFVRIVGGSE</sequence>
<dbReference type="RefSeq" id="WP_139304777.1">
    <property type="nucleotide sequence ID" value="NZ_FNQO01000001.1"/>
</dbReference>
<organism evidence="6 7">
    <name type="scientific">Microbulbifer marinus</name>
    <dbReference type="NCBI Taxonomy" id="658218"/>
    <lineage>
        <taxon>Bacteria</taxon>
        <taxon>Pseudomonadati</taxon>
        <taxon>Pseudomonadota</taxon>
        <taxon>Gammaproteobacteria</taxon>
        <taxon>Cellvibrionales</taxon>
        <taxon>Microbulbiferaceae</taxon>
        <taxon>Microbulbifer</taxon>
    </lineage>
</organism>
<comment type="caution">
    <text evidence="4">Lacks conserved residue(s) required for the propagation of feature annotation.</text>
</comment>
<dbReference type="Gene3D" id="3.40.1090.10">
    <property type="entry name" value="Cytosolic phospholipase A2 catalytic domain"/>
    <property type="match status" value="2"/>
</dbReference>
<keyword evidence="7" id="KW-1185">Reference proteome</keyword>
<dbReference type="GO" id="GO:0016787">
    <property type="term" value="F:hydrolase activity"/>
    <property type="evidence" value="ECO:0007669"/>
    <property type="project" value="UniProtKB-KW"/>
</dbReference>
<evidence type="ECO:0000259" key="5">
    <source>
        <dbReference type="PROSITE" id="PS51635"/>
    </source>
</evidence>
<reference evidence="7" key="1">
    <citation type="submission" date="2016-10" db="EMBL/GenBank/DDBJ databases">
        <authorList>
            <person name="Varghese N."/>
            <person name="Submissions S."/>
        </authorList>
    </citation>
    <scope>NUCLEOTIDE SEQUENCE [LARGE SCALE GENOMIC DNA]</scope>
    <source>
        <strain evidence="7">CGMCC 1.10657</strain>
    </source>
</reference>
<dbReference type="STRING" id="658218.SAMN05216562_0082"/>
<evidence type="ECO:0000313" key="7">
    <source>
        <dbReference type="Proteomes" id="UP000198658"/>
    </source>
</evidence>
<dbReference type="PANTHER" id="PTHR14226">
    <property type="entry name" value="NEUROPATHY TARGET ESTERASE/SWISS CHEESE D.MELANOGASTER"/>
    <property type="match status" value="1"/>
</dbReference>
<name>A0A1H3VMA0_9GAMM</name>
<gene>
    <name evidence="6" type="ORF">SAMN05216562_0082</name>
</gene>
<dbReference type="GO" id="GO:0016042">
    <property type="term" value="P:lipid catabolic process"/>
    <property type="evidence" value="ECO:0007669"/>
    <property type="project" value="UniProtKB-KW"/>
</dbReference>
<dbReference type="EMBL" id="FNQO01000001">
    <property type="protein sequence ID" value="SDZ75910.1"/>
    <property type="molecule type" value="Genomic_DNA"/>
</dbReference>
<evidence type="ECO:0000256" key="2">
    <source>
        <dbReference type="ARBA" id="ARBA00022963"/>
    </source>
</evidence>
<dbReference type="OrthoDB" id="8541087at2"/>
<keyword evidence="1" id="KW-0378">Hydrolase</keyword>
<keyword evidence="2" id="KW-0442">Lipid degradation</keyword>
<evidence type="ECO:0000313" key="6">
    <source>
        <dbReference type="EMBL" id="SDZ75910.1"/>
    </source>
</evidence>
<dbReference type="PANTHER" id="PTHR14226:SF78">
    <property type="entry name" value="SLR0060 PROTEIN"/>
    <property type="match status" value="1"/>
</dbReference>
<accession>A0A1H3VMA0</accession>
<dbReference type="Proteomes" id="UP000198658">
    <property type="component" value="Unassembled WGS sequence"/>
</dbReference>
<dbReference type="InterPro" id="IPR016035">
    <property type="entry name" value="Acyl_Trfase/lysoPLipase"/>
</dbReference>
<protein>
    <submittedName>
        <fullName evidence="6">NTE family protein</fullName>
    </submittedName>
</protein>
<dbReference type="AlphaFoldDB" id="A0A1H3VMA0"/>
<keyword evidence="3" id="KW-0443">Lipid metabolism</keyword>
<dbReference type="PROSITE" id="PS51635">
    <property type="entry name" value="PNPLA"/>
    <property type="match status" value="1"/>
</dbReference>
<feature type="domain" description="PNPLA" evidence="5">
    <location>
        <begin position="63"/>
        <end position="270"/>
    </location>
</feature>